<dbReference type="InParanoid" id="A0A165I061"/>
<evidence type="ECO:0000313" key="4">
    <source>
        <dbReference type="Proteomes" id="UP000077266"/>
    </source>
</evidence>
<evidence type="ECO:0000313" key="3">
    <source>
        <dbReference type="EMBL" id="KZV92708.1"/>
    </source>
</evidence>
<dbReference type="Pfam" id="PF10444">
    <property type="entry name" value="Nbl1_Borealin_N"/>
    <property type="match status" value="1"/>
</dbReference>
<dbReference type="EMBL" id="KV426003">
    <property type="protein sequence ID" value="KZV92708.1"/>
    <property type="molecule type" value="Genomic_DNA"/>
</dbReference>
<dbReference type="OrthoDB" id="2392550at2759"/>
<evidence type="ECO:0000259" key="2">
    <source>
        <dbReference type="Pfam" id="PF10444"/>
    </source>
</evidence>
<protein>
    <recommendedName>
        <fullName evidence="2">Borealin N-terminal domain-containing protein</fullName>
    </recommendedName>
</protein>
<accession>A0A165I061</accession>
<gene>
    <name evidence="3" type="ORF">EXIGLDRAFT_749515</name>
</gene>
<evidence type="ECO:0000256" key="1">
    <source>
        <dbReference type="SAM" id="MobiDB-lite"/>
    </source>
</evidence>
<sequence>MMASTPPQTTQVPVTLSAGPRRIYTAEEKRHMLTNLELEVSDRQHKFQKQISEMVAAFVVRSENEVVKVPRAIRNMLLEDFAKYGGDVKRALHGLAKDRLDAIPDATVNVPMSVKKRKWHEGSQDDGPSTAALGPRASKAARTYTSPTKLVPLKKASTTSTLGNAGRTPKTPRIIRPGHLGSIPSPMMANKARAPSTAHFNPLLPKTPAYPAKTGPVKIDMSKSAVLRRKPSFMVGGAAKSDSGDRGAVALVSVPTKDGQVIELDPLSASPSTIDALEGISDSAKKQAKDEMARLVHGALAKWSIA</sequence>
<feature type="region of interest" description="Disordered" evidence="1">
    <location>
        <begin position="115"/>
        <end position="207"/>
    </location>
</feature>
<keyword evidence="4" id="KW-1185">Reference proteome</keyword>
<dbReference type="Proteomes" id="UP000077266">
    <property type="component" value="Unassembled WGS sequence"/>
</dbReference>
<organism evidence="3 4">
    <name type="scientific">Exidia glandulosa HHB12029</name>
    <dbReference type="NCBI Taxonomy" id="1314781"/>
    <lineage>
        <taxon>Eukaryota</taxon>
        <taxon>Fungi</taxon>
        <taxon>Dikarya</taxon>
        <taxon>Basidiomycota</taxon>
        <taxon>Agaricomycotina</taxon>
        <taxon>Agaricomycetes</taxon>
        <taxon>Auriculariales</taxon>
        <taxon>Exidiaceae</taxon>
        <taxon>Exidia</taxon>
    </lineage>
</organism>
<feature type="domain" description="Borealin N-terminal" evidence="2">
    <location>
        <begin position="29"/>
        <end position="83"/>
    </location>
</feature>
<dbReference type="InterPro" id="IPR018851">
    <property type="entry name" value="Borealin_N"/>
</dbReference>
<reference evidence="3 4" key="1">
    <citation type="journal article" date="2016" name="Mol. Biol. Evol.">
        <title>Comparative Genomics of Early-Diverging Mushroom-Forming Fungi Provides Insights into the Origins of Lignocellulose Decay Capabilities.</title>
        <authorList>
            <person name="Nagy L.G."/>
            <person name="Riley R."/>
            <person name="Tritt A."/>
            <person name="Adam C."/>
            <person name="Daum C."/>
            <person name="Floudas D."/>
            <person name="Sun H."/>
            <person name="Yadav J.S."/>
            <person name="Pangilinan J."/>
            <person name="Larsson K.H."/>
            <person name="Matsuura K."/>
            <person name="Barry K."/>
            <person name="Labutti K."/>
            <person name="Kuo R."/>
            <person name="Ohm R.A."/>
            <person name="Bhattacharya S.S."/>
            <person name="Shirouzu T."/>
            <person name="Yoshinaga Y."/>
            <person name="Martin F.M."/>
            <person name="Grigoriev I.V."/>
            <person name="Hibbett D.S."/>
        </authorList>
    </citation>
    <scope>NUCLEOTIDE SEQUENCE [LARGE SCALE GENOMIC DNA]</scope>
    <source>
        <strain evidence="3 4">HHB12029</strain>
    </source>
</reference>
<name>A0A165I061_EXIGL</name>
<dbReference type="AlphaFoldDB" id="A0A165I061"/>
<proteinExistence type="predicted"/>